<feature type="compositionally biased region" description="Basic residues" evidence="1">
    <location>
        <begin position="15"/>
        <end position="33"/>
    </location>
</feature>
<feature type="compositionally biased region" description="Basic and acidic residues" evidence="1">
    <location>
        <begin position="34"/>
        <end position="44"/>
    </location>
</feature>
<evidence type="ECO:0000256" key="1">
    <source>
        <dbReference type="SAM" id="MobiDB-lite"/>
    </source>
</evidence>
<organism evidence="2 3">
    <name type="scientific">Monilinia fructicola</name>
    <name type="common">Brown rot fungus</name>
    <name type="synonym">Ciboria fructicola</name>
    <dbReference type="NCBI Taxonomy" id="38448"/>
    <lineage>
        <taxon>Eukaryota</taxon>
        <taxon>Fungi</taxon>
        <taxon>Dikarya</taxon>
        <taxon>Ascomycota</taxon>
        <taxon>Pezizomycotina</taxon>
        <taxon>Leotiomycetes</taxon>
        <taxon>Helotiales</taxon>
        <taxon>Sclerotiniaceae</taxon>
        <taxon>Monilinia</taxon>
    </lineage>
</organism>
<accession>A0A5M9JR60</accession>
<feature type="region of interest" description="Disordered" evidence="1">
    <location>
        <begin position="1"/>
        <end position="70"/>
    </location>
</feature>
<comment type="caution">
    <text evidence="2">The sequence shown here is derived from an EMBL/GenBank/DDBJ whole genome shotgun (WGS) entry which is preliminary data.</text>
</comment>
<dbReference type="VEuPathDB" id="FungiDB:MFRU_005g03890"/>
<dbReference type="EMBL" id="VICG01000007">
    <property type="protein sequence ID" value="KAA8570306.1"/>
    <property type="molecule type" value="Genomic_DNA"/>
</dbReference>
<proteinExistence type="predicted"/>
<sequence length="105" mass="11970">MAPNQSSSAAAHPSLLKRSKRNNLAKKLGKKQTKQLEKLEERAEKKKKKKIQKLKEMRRHKRDGKELVKGVGDLEFEKDEMMKEVGESEGKEGSTKGSAFEGFRE</sequence>
<feature type="compositionally biased region" description="Basic residues" evidence="1">
    <location>
        <begin position="45"/>
        <end position="62"/>
    </location>
</feature>
<feature type="region of interest" description="Disordered" evidence="1">
    <location>
        <begin position="82"/>
        <end position="105"/>
    </location>
</feature>
<evidence type="ECO:0000313" key="3">
    <source>
        <dbReference type="Proteomes" id="UP000322873"/>
    </source>
</evidence>
<keyword evidence="3" id="KW-1185">Reference proteome</keyword>
<feature type="compositionally biased region" description="Basic and acidic residues" evidence="1">
    <location>
        <begin position="82"/>
        <end position="94"/>
    </location>
</feature>
<dbReference type="Proteomes" id="UP000322873">
    <property type="component" value="Unassembled WGS sequence"/>
</dbReference>
<reference evidence="2 3" key="1">
    <citation type="submission" date="2019-06" db="EMBL/GenBank/DDBJ databases">
        <title>Genome Sequence of the Brown Rot Fungal Pathogen Monilinia fructicola.</title>
        <authorList>
            <person name="De Miccolis Angelini R.M."/>
            <person name="Landi L."/>
            <person name="Abate D."/>
            <person name="Pollastro S."/>
            <person name="Romanazzi G."/>
            <person name="Faretra F."/>
        </authorList>
    </citation>
    <scope>NUCLEOTIDE SEQUENCE [LARGE SCALE GENOMIC DNA]</scope>
    <source>
        <strain evidence="2 3">Mfrc123</strain>
    </source>
</reference>
<protein>
    <submittedName>
        <fullName evidence="2">Uncharacterized protein</fullName>
    </submittedName>
</protein>
<name>A0A5M9JR60_MONFR</name>
<gene>
    <name evidence="2" type="ORF">EYC84_002609</name>
</gene>
<dbReference type="AlphaFoldDB" id="A0A5M9JR60"/>
<evidence type="ECO:0000313" key="2">
    <source>
        <dbReference type="EMBL" id="KAA8570306.1"/>
    </source>
</evidence>